<accession>A0ABU4C4K9</accession>
<evidence type="ECO:0008006" key="4">
    <source>
        <dbReference type="Google" id="ProtNLM"/>
    </source>
</evidence>
<dbReference type="PANTHER" id="PTHR30024:SF48">
    <property type="entry name" value="ABC TRANSPORTER SUBSTRATE-BINDING PROTEIN"/>
    <property type="match status" value="1"/>
</dbReference>
<dbReference type="Proteomes" id="UP001185927">
    <property type="component" value="Unassembled WGS sequence"/>
</dbReference>
<evidence type="ECO:0000256" key="1">
    <source>
        <dbReference type="SAM" id="SignalP"/>
    </source>
</evidence>
<feature type="chain" id="PRO_5046865674" description="ABC transporter substrate-binding protein" evidence="1">
    <location>
        <begin position="29"/>
        <end position="373"/>
    </location>
</feature>
<dbReference type="PROSITE" id="PS51257">
    <property type="entry name" value="PROKAR_LIPOPROTEIN"/>
    <property type="match status" value="1"/>
</dbReference>
<reference evidence="2 3" key="1">
    <citation type="submission" date="2023-10" db="EMBL/GenBank/DDBJ databases">
        <title>Development of a sustainable strategy for remediation of hydrocarbon-contaminated territories based on the waste exchange concept.</title>
        <authorList>
            <person name="Krivoruchko A."/>
        </authorList>
    </citation>
    <scope>NUCLEOTIDE SEQUENCE [LARGE SCALE GENOMIC DNA]</scope>
    <source>
        <strain evidence="2 3">IEGM 1203</strain>
    </source>
</reference>
<comment type="caution">
    <text evidence="2">The sequence shown here is derived from an EMBL/GenBank/DDBJ whole genome shotgun (WGS) entry which is preliminary data.</text>
</comment>
<evidence type="ECO:0000313" key="3">
    <source>
        <dbReference type="Proteomes" id="UP001185927"/>
    </source>
</evidence>
<proteinExistence type="predicted"/>
<protein>
    <recommendedName>
        <fullName evidence="4">ABC transporter substrate-binding protein</fullName>
    </recommendedName>
</protein>
<dbReference type="Gene3D" id="3.40.190.10">
    <property type="entry name" value="Periplasmic binding protein-like II"/>
    <property type="match status" value="2"/>
</dbReference>
<keyword evidence="3" id="KW-1185">Reference proteome</keyword>
<sequence>MFSRQSGRLPVRIAVVLTAAALALTACGSDSSDSKASGGSDAGDLSSVTITLGQNDPALKALLPASGALDGAPYKVDFVDFSNQVEASTALATGKIDGSVLAQYTVIQAAANAKPAWTEDTAPYRTVLVPQFVDVENHDPFGTVASAKSGITELTADSVRGKKWTASPGATNYLTMLQTLDHLGLGLNDIDYVQLDNAAGALALLNNEVDLASGLFSSYFATLDNGGTALDSSHQVGPGSPTALVASTASLSNPLQAKAWEDFVQRYVEFRKWILENKDQYVDVLVATTKVKPEQAAFQWLQFGRGSVSPVTDADIAKGQDIADLAYKAGVLPAKIDASIGYDARFTDVIDAKIAAIGVPDAVARSIAANPKK</sequence>
<keyword evidence="1" id="KW-0732">Signal</keyword>
<dbReference type="PANTHER" id="PTHR30024">
    <property type="entry name" value="ALIPHATIC SULFONATES-BINDING PROTEIN-RELATED"/>
    <property type="match status" value="1"/>
</dbReference>
<organism evidence="2 3">
    <name type="scientific">Rhodococcus globerulus</name>
    <dbReference type="NCBI Taxonomy" id="33008"/>
    <lineage>
        <taxon>Bacteria</taxon>
        <taxon>Bacillati</taxon>
        <taxon>Actinomycetota</taxon>
        <taxon>Actinomycetes</taxon>
        <taxon>Mycobacteriales</taxon>
        <taxon>Nocardiaceae</taxon>
        <taxon>Rhodococcus</taxon>
    </lineage>
</organism>
<evidence type="ECO:0000313" key="2">
    <source>
        <dbReference type="EMBL" id="MDV6271437.1"/>
    </source>
</evidence>
<dbReference type="EMBL" id="JAWLKB010000046">
    <property type="protein sequence ID" value="MDV6271437.1"/>
    <property type="molecule type" value="Genomic_DNA"/>
</dbReference>
<dbReference type="RefSeq" id="WP_317545885.1">
    <property type="nucleotide sequence ID" value="NZ_JAWLKB010000046.1"/>
</dbReference>
<name>A0ABU4C4K9_RHOGO</name>
<gene>
    <name evidence="2" type="ORF">R3Q16_33025</name>
</gene>
<dbReference type="SUPFAM" id="SSF53850">
    <property type="entry name" value="Periplasmic binding protein-like II"/>
    <property type="match status" value="1"/>
</dbReference>
<feature type="signal peptide" evidence="1">
    <location>
        <begin position="1"/>
        <end position="28"/>
    </location>
</feature>